<organism evidence="2 3">
    <name type="scientific">Dongia mobilis</name>
    <dbReference type="NCBI Taxonomy" id="578943"/>
    <lineage>
        <taxon>Bacteria</taxon>
        <taxon>Pseudomonadati</taxon>
        <taxon>Pseudomonadota</taxon>
        <taxon>Alphaproteobacteria</taxon>
        <taxon>Rhodospirillales</taxon>
        <taxon>Dongiaceae</taxon>
        <taxon>Dongia</taxon>
    </lineage>
</organism>
<reference evidence="2 3" key="1">
    <citation type="submission" date="2019-03" db="EMBL/GenBank/DDBJ databases">
        <title>Genomic Encyclopedia of Type Strains, Phase III (KMG-III): the genomes of soil and plant-associated and newly described type strains.</title>
        <authorList>
            <person name="Whitman W."/>
        </authorList>
    </citation>
    <scope>NUCLEOTIDE SEQUENCE [LARGE SCALE GENOMIC DNA]</scope>
    <source>
        <strain evidence="2 3">CGMCC 1.7660</strain>
    </source>
</reference>
<dbReference type="EMBL" id="SNYW01000006">
    <property type="protein sequence ID" value="TDQ83925.1"/>
    <property type="molecule type" value="Genomic_DNA"/>
</dbReference>
<comment type="caution">
    <text evidence="2">The sequence shown here is derived from an EMBL/GenBank/DDBJ whole genome shotgun (WGS) entry which is preliminary data.</text>
</comment>
<dbReference type="Pfam" id="PF02625">
    <property type="entry name" value="XdhC_CoxI"/>
    <property type="match status" value="1"/>
</dbReference>
<dbReference type="OrthoDB" id="9815497at2"/>
<dbReference type="PANTHER" id="PTHR30388:SF4">
    <property type="entry name" value="MOLYBDENUM COFACTOR INSERTION CHAPERONE PAOD"/>
    <property type="match status" value="1"/>
</dbReference>
<evidence type="ECO:0000313" key="2">
    <source>
        <dbReference type="EMBL" id="TDQ83925.1"/>
    </source>
</evidence>
<dbReference type="PANTHER" id="PTHR30388">
    <property type="entry name" value="ALDEHYDE OXIDOREDUCTASE MOLYBDENUM COFACTOR ASSEMBLY PROTEIN"/>
    <property type="match status" value="1"/>
</dbReference>
<dbReference type="InterPro" id="IPR052698">
    <property type="entry name" value="MoCofactor_Util/Proc"/>
</dbReference>
<dbReference type="AlphaFoldDB" id="A0A4R6WQT7"/>
<feature type="domain" description="XdhC- CoxI" evidence="1">
    <location>
        <begin position="16"/>
        <end position="83"/>
    </location>
</feature>
<dbReference type="Proteomes" id="UP000295783">
    <property type="component" value="Unassembled WGS sequence"/>
</dbReference>
<name>A0A4R6WQT7_9PROT</name>
<evidence type="ECO:0000259" key="1">
    <source>
        <dbReference type="Pfam" id="PF02625"/>
    </source>
</evidence>
<accession>A0A4R6WQT7</accession>
<keyword evidence="3" id="KW-1185">Reference proteome</keyword>
<gene>
    <name evidence="2" type="ORF">A8950_0469</name>
</gene>
<sequence length="108" mass="11389">MKEAAEDDLLATAAAWKRDGQDVAIATVIATWGSSPRQAGSQLIVDGEGHMLGSVSGGCVEGAVIREAMEVMADGRPRLLDFGITNEQAWEVGLACGGKLQVYVERVE</sequence>
<dbReference type="InterPro" id="IPR003777">
    <property type="entry name" value="XdhC_CoxI"/>
</dbReference>
<proteinExistence type="predicted"/>
<evidence type="ECO:0000313" key="3">
    <source>
        <dbReference type="Proteomes" id="UP000295783"/>
    </source>
</evidence>
<dbReference type="RefSeq" id="WP_133612002.1">
    <property type="nucleotide sequence ID" value="NZ_SNYW01000006.1"/>
</dbReference>
<protein>
    <submittedName>
        <fullName evidence="2">Putative sulfurylase small subunit (Molybdopterin cytosine dinucleotide biosynthesis)</fullName>
    </submittedName>
</protein>